<dbReference type="Proteomes" id="UP000199399">
    <property type="component" value="Unassembled WGS sequence"/>
</dbReference>
<evidence type="ECO:0000313" key="2">
    <source>
        <dbReference type="EMBL" id="SDF97082.1"/>
    </source>
</evidence>
<dbReference type="STRING" id="218672.SAMN04489759_10447"/>
<feature type="signal peptide" evidence="1">
    <location>
        <begin position="1"/>
        <end position="29"/>
    </location>
</feature>
<accession>A0A1G7QF03</accession>
<dbReference type="PANTHER" id="PTHR37953:SF1">
    <property type="entry name" value="UPF0127 PROTEIN MJ1496"/>
    <property type="match status" value="1"/>
</dbReference>
<dbReference type="PANTHER" id="PTHR37953">
    <property type="entry name" value="UPF0127 PROTEIN MJ1496"/>
    <property type="match status" value="1"/>
</dbReference>
<dbReference type="RefSeq" id="WP_093741320.1">
    <property type="nucleotide sequence ID" value="NZ_FNBP01000004.1"/>
</dbReference>
<dbReference type="InterPro" id="IPR003795">
    <property type="entry name" value="DUF192"/>
</dbReference>
<keyword evidence="3" id="KW-1185">Reference proteome</keyword>
<sequence>MGNRHARAMKLGKLSAAVFASLFVASAAAAGVCRDDSVSLRGEWGTARFSVEIADDQAERSRGLMYRESLPMSAGMLFIYERPQPLSFWMRNTLIPLDLLFIDPQGVVQHIHHLAKPLDETPIPGGDGLLSVLEINGGLARRLGITEGTQIRHPAFAANDPAWPC</sequence>
<reference evidence="3" key="1">
    <citation type="submission" date="2016-10" db="EMBL/GenBank/DDBJ databases">
        <authorList>
            <person name="Varghese N."/>
            <person name="Submissions S."/>
        </authorList>
    </citation>
    <scope>NUCLEOTIDE SEQUENCE [LARGE SCALE GENOMIC DNA]</scope>
    <source>
        <strain evidence="3">DSM 16477</strain>
    </source>
</reference>
<organism evidence="2 3">
    <name type="scientific">Sulfitobacter delicatus</name>
    <dbReference type="NCBI Taxonomy" id="218672"/>
    <lineage>
        <taxon>Bacteria</taxon>
        <taxon>Pseudomonadati</taxon>
        <taxon>Pseudomonadota</taxon>
        <taxon>Alphaproteobacteria</taxon>
        <taxon>Rhodobacterales</taxon>
        <taxon>Roseobacteraceae</taxon>
        <taxon>Sulfitobacter</taxon>
    </lineage>
</organism>
<dbReference type="OrthoDB" id="9808290at2"/>
<dbReference type="Gene3D" id="2.60.120.1140">
    <property type="entry name" value="Protein of unknown function DUF192"/>
    <property type="match status" value="1"/>
</dbReference>
<dbReference type="InterPro" id="IPR038695">
    <property type="entry name" value="Saro_0823-like_sf"/>
</dbReference>
<protein>
    <recommendedName>
        <fullName evidence="4">DUF192 domain-containing protein</fullName>
    </recommendedName>
</protein>
<evidence type="ECO:0008006" key="4">
    <source>
        <dbReference type="Google" id="ProtNLM"/>
    </source>
</evidence>
<evidence type="ECO:0000313" key="3">
    <source>
        <dbReference type="Proteomes" id="UP000199399"/>
    </source>
</evidence>
<feature type="chain" id="PRO_5011729777" description="DUF192 domain-containing protein" evidence="1">
    <location>
        <begin position="30"/>
        <end position="165"/>
    </location>
</feature>
<evidence type="ECO:0000256" key="1">
    <source>
        <dbReference type="SAM" id="SignalP"/>
    </source>
</evidence>
<gene>
    <name evidence="2" type="ORF">SAMN04489759_10447</name>
</gene>
<proteinExistence type="predicted"/>
<dbReference type="EMBL" id="FNBP01000004">
    <property type="protein sequence ID" value="SDF97082.1"/>
    <property type="molecule type" value="Genomic_DNA"/>
</dbReference>
<keyword evidence="1" id="KW-0732">Signal</keyword>
<dbReference type="Pfam" id="PF02643">
    <property type="entry name" value="DUF192"/>
    <property type="match status" value="1"/>
</dbReference>
<name>A0A1G7QF03_9RHOB</name>
<dbReference type="AlphaFoldDB" id="A0A1G7QF03"/>